<dbReference type="InterPro" id="IPR000835">
    <property type="entry name" value="HTH_MarR-typ"/>
</dbReference>
<protein>
    <recommendedName>
        <fullName evidence="1">HTH marR-type domain-containing protein</fullName>
    </recommendedName>
</protein>
<reference evidence="2" key="1">
    <citation type="journal article" date="2014" name="Int. J. Syst. Evol. Microbiol.">
        <title>Complete genome sequence of Corynebacterium casei LMG S-19264T (=DSM 44701T), isolated from a smear-ripened cheese.</title>
        <authorList>
            <consortium name="US DOE Joint Genome Institute (JGI-PGF)"/>
            <person name="Walter F."/>
            <person name="Albersmeier A."/>
            <person name="Kalinowski J."/>
            <person name="Ruckert C."/>
        </authorList>
    </citation>
    <scope>NUCLEOTIDE SEQUENCE</scope>
    <source>
        <strain evidence="2">CGMCC 4.7308</strain>
    </source>
</reference>
<proteinExistence type="predicted"/>
<sequence length="167" mass="17499">MARTIHNNGCVLEEQPEIGVAAALSLLGAVVDEAVLDALDGTGLRRAHGYLVQRLLLGPATATDMADDLGVSQQWVSKALKELVALGHVEVLAAGADRRRRPAALTASGREAVRTARATRASIDARLRAAVGPDRFDATRAVLLAALDALGAGERVRRRSVRPPATG</sequence>
<evidence type="ECO:0000313" key="2">
    <source>
        <dbReference type="EMBL" id="GGL94071.1"/>
    </source>
</evidence>
<dbReference type="EMBL" id="BMNA01000002">
    <property type="protein sequence ID" value="GGL94071.1"/>
    <property type="molecule type" value="Genomic_DNA"/>
</dbReference>
<comment type="caution">
    <text evidence="2">The sequence shown here is derived from an EMBL/GenBank/DDBJ whole genome shotgun (WGS) entry which is preliminary data.</text>
</comment>
<organism evidence="2 3">
    <name type="scientific">Nakamurella endophytica</name>
    <dbReference type="NCBI Taxonomy" id="1748367"/>
    <lineage>
        <taxon>Bacteria</taxon>
        <taxon>Bacillati</taxon>
        <taxon>Actinomycetota</taxon>
        <taxon>Actinomycetes</taxon>
        <taxon>Nakamurellales</taxon>
        <taxon>Nakamurellaceae</taxon>
        <taxon>Nakamurella</taxon>
    </lineage>
</organism>
<feature type="domain" description="HTH marR-type" evidence="1">
    <location>
        <begin position="37"/>
        <end position="136"/>
    </location>
</feature>
<evidence type="ECO:0000313" key="3">
    <source>
        <dbReference type="Proteomes" id="UP000655208"/>
    </source>
</evidence>
<name>A0A917SQS3_9ACTN</name>
<dbReference type="InterPro" id="IPR036390">
    <property type="entry name" value="WH_DNA-bd_sf"/>
</dbReference>
<dbReference type="Gene3D" id="1.10.10.10">
    <property type="entry name" value="Winged helix-like DNA-binding domain superfamily/Winged helix DNA-binding domain"/>
    <property type="match status" value="1"/>
</dbReference>
<gene>
    <name evidence="2" type="ORF">GCM10011594_12420</name>
</gene>
<evidence type="ECO:0000259" key="1">
    <source>
        <dbReference type="SMART" id="SM00347"/>
    </source>
</evidence>
<dbReference type="GO" id="GO:0003700">
    <property type="term" value="F:DNA-binding transcription factor activity"/>
    <property type="evidence" value="ECO:0007669"/>
    <property type="project" value="InterPro"/>
</dbReference>
<accession>A0A917SQS3</accession>
<reference evidence="2" key="2">
    <citation type="submission" date="2020-09" db="EMBL/GenBank/DDBJ databases">
        <authorList>
            <person name="Sun Q."/>
            <person name="Zhou Y."/>
        </authorList>
    </citation>
    <scope>NUCLEOTIDE SEQUENCE</scope>
    <source>
        <strain evidence="2">CGMCC 4.7308</strain>
    </source>
</reference>
<keyword evidence="3" id="KW-1185">Reference proteome</keyword>
<dbReference type="SMART" id="SM00347">
    <property type="entry name" value="HTH_MARR"/>
    <property type="match status" value="1"/>
</dbReference>
<dbReference type="Pfam" id="PF12802">
    <property type="entry name" value="MarR_2"/>
    <property type="match status" value="1"/>
</dbReference>
<dbReference type="InterPro" id="IPR036388">
    <property type="entry name" value="WH-like_DNA-bd_sf"/>
</dbReference>
<dbReference type="Proteomes" id="UP000655208">
    <property type="component" value="Unassembled WGS sequence"/>
</dbReference>
<dbReference type="SUPFAM" id="SSF46785">
    <property type="entry name" value="Winged helix' DNA-binding domain"/>
    <property type="match status" value="1"/>
</dbReference>
<dbReference type="AlphaFoldDB" id="A0A917SQS3"/>